<gene>
    <name evidence="2" type="ORF">AEK19_MT1131</name>
</gene>
<dbReference type="EMBL" id="KY774314">
    <property type="protein sequence ID" value="ART31347.1"/>
    <property type="molecule type" value="Genomic_DNA"/>
</dbReference>
<proteinExistence type="predicted"/>
<reference evidence="2" key="1">
    <citation type="submission" date="2017-03" db="EMBL/GenBank/DDBJ databases">
        <title>The mitochondrial genome of the carnivorous plant Utricularia reniformis (Lentibulariaceae): structure, comparative analysis and evolutionary landmarks.</title>
        <authorList>
            <person name="Silva S.R."/>
            <person name="Alvarenga D.O."/>
            <person name="Michael T.P."/>
            <person name="Miranda V.F.O."/>
            <person name="Varani A.M."/>
        </authorList>
    </citation>
    <scope>NUCLEOTIDE SEQUENCE</scope>
</reference>
<evidence type="ECO:0000313" key="2">
    <source>
        <dbReference type="EMBL" id="ART31347.1"/>
    </source>
</evidence>
<name>A0A1Y0B1S9_9LAMI</name>
<geneLocation type="mitochondrion" evidence="2"/>
<evidence type="ECO:0000256" key="1">
    <source>
        <dbReference type="SAM" id="MobiDB-lite"/>
    </source>
</evidence>
<feature type="compositionally biased region" description="Basic residues" evidence="1">
    <location>
        <begin position="70"/>
        <end position="83"/>
    </location>
</feature>
<dbReference type="AlphaFoldDB" id="A0A1Y0B1S9"/>
<feature type="region of interest" description="Disordered" evidence="1">
    <location>
        <begin position="60"/>
        <end position="84"/>
    </location>
</feature>
<protein>
    <submittedName>
        <fullName evidence="2">Uncharacterized protein</fullName>
    </submittedName>
</protein>
<organism evidence="2">
    <name type="scientific">Utricularia reniformis</name>
    <dbReference type="NCBI Taxonomy" id="192314"/>
    <lineage>
        <taxon>Eukaryota</taxon>
        <taxon>Viridiplantae</taxon>
        <taxon>Streptophyta</taxon>
        <taxon>Embryophyta</taxon>
        <taxon>Tracheophyta</taxon>
        <taxon>Spermatophyta</taxon>
        <taxon>Magnoliopsida</taxon>
        <taxon>eudicotyledons</taxon>
        <taxon>Gunneridae</taxon>
        <taxon>Pentapetalae</taxon>
        <taxon>asterids</taxon>
        <taxon>lamiids</taxon>
        <taxon>Lamiales</taxon>
        <taxon>Lentibulariaceae</taxon>
        <taxon>Utricularia</taxon>
    </lineage>
</organism>
<keyword evidence="2" id="KW-0496">Mitochondrion</keyword>
<accession>A0A1Y0B1S9</accession>
<sequence>MIETYLNDKKGAQVKKKKKSYYRPQVNYVVLTMLGPCLTYQIRVADSIYSVEGLGEERGKKGEFANKGGANRRKAKRDHKRKLTLSQPKKTRALAARLNIGLSQLGVPLMEFSILPLAPVLYLPCAHSALQPAAPFRGS</sequence>